<protein>
    <recommendedName>
        <fullName evidence="2">histidine kinase</fullName>
        <ecNumber evidence="2">2.7.13.3</ecNumber>
    </recommendedName>
</protein>
<keyword evidence="10" id="KW-1185">Reference proteome</keyword>
<dbReference type="SMART" id="SM00091">
    <property type="entry name" value="PAS"/>
    <property type="match status" value="2"/>
</dbReference>
<evidence type="ECO:0000256" key="1">
    <source>
        <dbReference type="ARBA" id="ARBA00000085"/>
    </source>
</evidence>
<dbReference type="PROSITE" id="PS50113">
    <property type="entry name" value="PAC"/>
    <property type="match status" value="1"/>
</dbReference>
<keyword evidence="3" id="KW-0597">Phosphoprotein</keyword>
<dbReference type="Proteomes" id="UP000228535">
    <property type="component" value="Unassembled WGS sequence"/>
</dbReference>
<dbReference type="InterPro" id="IPR035965">
    <property type="entry name" value="PAS-like_dom_sf"/>
</dbReference>
<keyword evidence="4" id="KW-0808">Transferase</keyword>
<sequence length="435" mass="49804">MPASIPPVDYQQLFRSLPENLMLMTPDVTIIDNTDGHVQVSLKKREEIVGRDFFDAFPSVDQNQGDIIFQSQDHVRRFREPHAMPVIRYDLEVPAERGGGFEELYWQATHYPILDDQGELLYILQRTQNVTEQYRAEQQRLTAQRELAEAQERTRFILESLPVLIWTATPDGQRDFFNQRWLTFTGREPAAILGTGWMQDIHPDDQANVRRNWAHSVEQGVVYQAEYRLRRHDGLYRWVLVRATPRRNAAGDITMWVGCGTDIHDQKQLVQELLEANEQQSALSDQAYQAYQLAQSQKETFHNLFEQAPALICILRGPEHTFEFVNPRYQELFRGRQLVGSSVAEALPEVVEQGFIGLLDNVYATGETFYGNEISIMLEGPAGEPTRQLFLNFTYQLFSEHGQKAGITVFAYDVTDLVQARKAIEKGQGGAAHAS</sequence>
<reference evidence="9 10" key="1">
    <citation type="submission" date="2017-11" db="EMBL/GenBank/DDBJ databases">
        <title>Genomic Encyclopedia of Archaeal and Bacterial Type Strains, Phase II (KMG-II): From Individual Species to Whole Genera.</title>
        <authorList>
            <person name="Goeker M."/>
        </authorList>
    </citation>
    <scope>NUCLEOTIDE SEQUENCE [LARGE SCALE GENOMIC DNA]</scope>
    <source>
        <strain evidence="9 10">DSM 11115</strain>
    </source>
</reference>
<dbReference type="InterPro" id="IPR000700">
    <property type="entry name" value="PAS-assoc_C"/>
</dbReference>
<feature type="domain" description="PAS" evidence="7">
    <location>
        <begin position="150"/>
        <end position="220"/>
    </location>
</feature>
<dbReference type="InterPro" id="IPR052162">
    <property type="entry name" value="Sensor_kinase/Photoreceptor"/>
</dbReference>
<organism evidence="9 10">
    <name type="scientific">Hymenobacter chitinivorans DSM 11115</name>
    <dbReference type="NCBI Taxonomy" id="1121954"/>
    <lineage>
        <taxon>Bacteria</taxon>
        <taxon>Pseudomonadati</taxon>
        <taxon>Bacteroidota</taxon>
        <taxon>Cytophagia</taxon>
        <taxon>Cytophagales</taxon>
        <taxon>Hymenobacteraceae</taxon>
        <taxon>Hymenobacter</taxon>
    </lineage>
</organism>
<dbReference type="Pfam" id="PF08447">
    <property type="entry name" value="PAS_3"/>
    <property type="match status" value="1"/>
</dbReference>
<dbReference type="PANTHER" id="PTHR43304:SF1">
    <property type="entry name" value="PAC DOMAIN-CONTAINING PROTEIN"/>
    <property type="match status" value="1"/>
</dbReference>
<keyword evidence="5" id="KW-0418">Kinase</keyword>
<gene>
    <name evidence="9" type="ORF">CLV45_2680</name>
</gene>
<evidence type="ECO:0000256" key="6">
    <source>
        <dbReference type="SAM" id="Coils"/>
    </source>
</evidence>
<evidence type="ECO:0000256" key="5">
    <source>
        <dbReference type="ARBA" id="ARBA00022777"/>
    </source>
</evidence>
<dbReference type="SMART" id="SM00086">
    <property type="entry name" value="PAC"/>
    <property type="match status" value="2"/>
</dbReference>
<evidence type="ECO:0000313" key="10">
    <source>
        <dbReference type="Proteomes" id="UP000228535"/>
    </source>
</evidence>
<evidence type="ECO:0000256" key="4">
    <source>
        <dbReference type="ARBA" id="ARBA00022679"/>
    </source>
</evidence>
<dbReference type="NCBIfam" id="TIGR00229">
    <property type="entry name" value="sensory_box"/>
    <property type="match status" value="1"/>
</dbReference>
<dbReference type="InterPro" id="IPR013655">
    <property type="entry name" value="PAS_fold_3"/>
</dbReference>
<dbReference type="OrthoDB" id="9766459at2"/>
<dbReference type="EC" id="2.7.13.3" evidence="2"/>
<keyword evidence="6" id="KW-0175">Coiled coil</keyword>
<dbReference type="FunFam" id="3.30.450.20:FF:000099">
    <property type="entry name" value="Sensory box sensor histidine kinase"/>
    <property type="match status" value="1"/>
</dbReference>
<evidence type="ECO:0000256" key="3">
    <source>
        <dbReference type="ARBA" id="ARBA00022553"/>
    </source>
</evidence>
<evidence type="ECO:0000256" key="2">
    <source>
        <dbReference type="ARBA" id="ARBA00012438"/>
    </source>
</evidence>
<dbReference type="RefSeq" id="WP_100336853.1">
    <property type="nucleotide sequence ID" value="NZ_PGFA01000001.1"/>
</dbReference>
<dbReference type="PROSITE" id="PS50112">
    <property type="entry name" value="PAS"/>
    <property type="match status" value="1"/>
</dbReference>
<dbReference type="InterPro" id="IPR001610">
    <property type="entry name" value="PAC"/>
</dbReference>
<evidence type="ECO:0000259" key="7">
    <source>
        <dbReference type="PROSITE" id="PS50112"/>
    </source>
</evidence>
<comment type="caution">
    <text evidence="9">The sequence shown here is derived from an EMBL/GenBank/DDBJ whole genome shotgun (WGS) entry which is preliminary data.</text>
</comment>
<dbReference type="PANTHER" id="PTHR43304">
    <property type="entry name" value="PHYTOCHROME-LIKE PROTEIN CPH1"/>
    <property type="match status" value="1"/>
</dbReference>
<evidence type="ECO:0000259" key="8">
    <source>
        <dbReference type="PROSITE" id="PS50113"/>
    </source>
</evidence>
<dbReference type="InterPro" id="IPR000014">
    <property type="entry name" value="PAS"/>
</dbReference>
<evidence type="ECO:0000313" key="9">
    <source>
        <dbReference type="EMBL" id="PJJ61242.1"/>
    </source>
</evidence>
<dbReference type="GO" id="GO:0004673">
    <property type="term" value="F:protein histidine kinase activity"/>
    <property type="evidence" value="ECO:0007669"/>
    <property type="project" value="UniProtKB-EC"/>
</dbReference>
<comment type="catalytic activity">
    <reaction evidence="1">
        <text>ATP + protein L-histidine = ADP + protein N-phospho-L-histidine.</text>
        <dbReference type="EC" id="2.7.13.3"/>
    </reaction>
</comment>
<name>A0A2M9BTK9_9BACT</name>
<dbReference type="EMBL" id="PGFA01000001">
    <property type="protein sequence ID" value="PJJ61242.1"/>
    <property type="molecule type" value="Genomic_DNA"/>
</dbReference>
<dbReference type="Pfam" id="PF08448">
    <property type="entry name" value="PAS_4"/>
    <property type="match status" value="1"/>
</dbReference>
<accession>A0A2M9BTK9</accession>
<dbReference type="InterPro" id="IPR013656">
    <property type="entry name" value="PAS_4"/>
</dbReference>
<dbReference type="AlphaFoldDB" id="A0A2M9BTK9"/>
<feature type="domain" description="PAC" evidence="8">
    <location>
        <begin position="223"/>
        <end position="275"/>
    </location>
</feature>
<dbReference type="SUPFAM" id="SSF55785">
    <property type="entry name" value="PYP-like sensor domain (PAS domain)"/>
    <property type="match status" value="3"/>
</dbReference>
<dbReference type="CDD" id="cd00130">
    <property type="entry name" value="PAS"/>
    <property type="match status" value="1"/>
</dbReference>
<feature type="coiled-coil region" evidence="6">
    <location>
        <begin position="124"/>
        <end position="153"/>
    </location>
</feature>
<proteinExistence type="predicted"/>
<dbReference type="Gene3D" id="3.30.450.20">
    <property type="entry name" value="PAS domain"/>
    <property type="match status" value="3"/>
</dbReference>